<accession>A0A5Q4ZJ32</accession>
<gene>
    <name evidence="1" type="ORF">PDMSB3_2109</name>
</gene>
<organism evidence="1 2">
    <name type="scientific">Paraburkholderia dioscoreae</name>
    <dbReference type="NCBI Taxonomy" id="2604047"/>
    <lineage>
        <taxon>Bacteria</taxon>
        <taxon>Pseudomonadati</taxon>
        <taxon>Pseudomonadota</taxon>
        <taxon>Betaproteobacteria</taxon>
        <taxon>Burkholderiales</taxon>
        <taxon>Burkholderiaceae</taxon>
        <taxon>Paraburkholderia</taxon>
    </lineage>
</organism>
<name>A0A5Q4ZJ32_9BURK</name>
<reference evidence="1 2" key="1">
    <citation type="submission" date="2019-08" db="EMBL/GenBank/DDBJ databases">
        <authorList>
            <person name="Herpell B J."/>
        </authorList>
    </citation>
    <scope>NUCLEOTIDE SEQUENCE [LARGE SCALE GENOMIC DNA]</scope>
    <source>
        <strain evidence="2">Msb3</strain>
    </source>
</reference>
<dbReference type="InterPro" id="IPR029045">
    <property type="entry name" value="ClpP/crotonase-like_dom_sf"/>
</dbReference>
<sequence>MSDALTIPTGPHASRGRVWLHALTEREGQGFGQSQSVLFADAPLGDIDARFIAVVPDPANRFPRARQGEVGLEQGWALANIVRQTIDAHRGGDERRRPIVAVVDVVGQAYGRREELMGIHLACAAAANAYAQARLAGHPVIALIVGHAMSGAFLAHGYQANRIVALDAPDVLIHAMGQAAAARITRRTVEQLAELGNRIPPMSYDIRNYAKLGLLDSLIEGVDADAPDAAAVQQVRKVLAGTLDSIRQDGVRDLSARYRSKEAQTTRAASIEVRKRLAEQW</sequence>
<dbReference type="AlphaFoldDB" id="A0A5Q4ZJ32"/>
<dbReference type="Gene3D" id="3.90.226.10">
    <property type="entry name" value="2-enoyl-CoA Hydratase, Chain A, domain 1"/>
    <property type="match status" value="1"/>
</dbReference>
<dbReference type="NCBIfam" id="TIGR03134">
    <property type="entry name" value="malonate_gamma"/>
    <property type="match status" value="1"/>
</dbReference>
<dbReference type="SUPFAM" id="SSF52096">
    <property type="entry name" value="ClpP/crotonase"/>
    <property type="match status" value="1"/>
</dbReference>
<dbReference type="Pfam" id="PF06833">
    <property type="entry name" value="MdcE"/>
    <property type="match status" value="1"/>
</dbReference>
<dbReference type="KEGG" id="pdio:PDMSB3_2109.1"/>
<keyword evidence="2" id="KW-1185">Reference proteome</keyword>
<dbReference type="Proteomes" id="UP000325811">
    <property type="component" value="Chromosome II"/>
</dbReference>
<proteinExistence type="predicted"/>
<dbReference type="EMBL" id="LR699554">
    <property type="protein sequence ID" value="VVD33393.1"/>
    <property type="molecule type" value="Genomic_DNA"/>
</dbReference>
<dbReference type="RefSeq" id="WP_165188626.1">
    <property type="nucleotide sequence ID" value="NZ_LR699554.1"/>
</dbReference>
<evidence type="ECO:0000313" key="1">
    <source>
        <dbReference type="EMBL" id="VVD33393.1"/>
    </source>
</evidence>
<evidence type="ECO:0000313" key="2">
    <source>
        <dbReference type="Proteomes" id="UP000325811"/>
    </source>
</evidence>
<protein>
    <submittedName>
        <fullName evidence="1">Malonate decarboxylase gamma subunit</fullName>
    </submittedName>
</protein>
<dbReference type="InterPro" id="IPR009648">
    <property type="entry name" value="Malonate_gamma"/>
</dbReference>
<dbReference type="GO" id="GO:0005975">
    <property type="term" value="P:carbohydrate metabolic process"/>
    <property type="evidence" value="ECO:0007669"/>
    <property type="project" value="InterPro"/>
</dbReference>